<accession>A0A8S3BDQ1</accession>
<protein>
    <submittedName>
        <fullName evidence="1">Uncharacterized protein</fullName>
    </submittedName>
</protein>
<proteinExistence type="predicted"/>
<organism evidence="1 2">
    <name type="scientific">Rotaria magnacalcarata</name>
    <dbReference type="NCBI Taxonomy" id="392030"/>
    <lineage>
        <taxon>Eukaryota</taxon>
        <taxon>Metazoa</taxon>
        <taxon>Spiralia</taxon>
        <taxon>Gnathifera</taxon>
        <taxon>Rotifera</taxon>
        <taxon>Eurotatoria</taxon>
        <taxon>Bdelloidea</taxon>
        <taxon>Philodinida</taxon>
        <taxon>Philodinidae</taxon>
        <taxon>Rotaria</taxon>
    </lineage>
</organism>
<dbReference type="AlphaFoldDB" id="A0A8S3BDQ1"/>
<dbReference type="EMBL" id="CAJOBH010142708">
    <property type="protein sequence ID" value="CAF4812877.1"/>
    <property type="molecule type" value="Genomic_DNA"/>
</dbReference>
<sequence length="63" mass="7446">MQALRSEINDYQGEYVSLTNKKPLISLCDTRWVDRNTSIETFLELYIPIINTLDKFRHGKLKD</sequence>
<gene>
    <name evidence="1" type="ORF">BYL167_LOCUS48638</name>
</gene>
<evidence type="ECO:0000313" key="2">
    <source>
        <dbReference type="Proteomes" id="UP000681967"/>
    </source>
</evidence>
<name>A0A8S3BDQ1_9BILA</name>
<reference evidence="1" key="1">
    <citation type="submission" date="2021-02" db="EMBL/GenBank/DDBJ databases">
        <authorList>
            <person name="Nowell W R."/>
        </authorList>
    </citation>
    <scope>NUCLEOTIDE SEQUENCE</scope>
</reference>
<evidence type="ECO:0000313" key="1">
    <source>
        <dbReference type="EMBL" id="CAF4812877.1"/>
    </source>
</evidence>
<dbReference type="Proteomes" id="UP000681967">
    <property type="component" value="Unassembled WGS sequence"/>
</dbReference>
<feature type="non-terminal residue" evidence="1">
    <location>
        <position position="63"/>
    </location>
</feature>
<comment type="caution">
    <text evidence="1">The sequence shown here is derived from an EMBL/GenBank/DDBJ whole genome shotgun (WGS) entry which is preliminary data.</text>
</comment>